<evidence type="ECO:0000313" key="1">
    <source>
        <dbReference type="EMBL" id="SMQ62358.1"/>
    </source>
</evidence>
<sequence>MAEVLFYHLESRPLEAVLPLLLEKTLERGWRAVVEVGSRERAEAIDSQLWTFRDDSFLPHGLAGDDTDADQPVLITTGEENPNGATVRFFADRAVPQSGEGYTRLVYLFSGHDPDAVAEARIAYRTLRDAGNQVTYWQQDDAGRWIDRTRQ</sequence>
<name>A0A1Y6EIB4_9HYPH</name>
<organism evidence="1 2">
    <name type="scientific">Devosia lucknowensis</name>
    <dbReference type="NCBI Taxonomy" id="1096929"/>
    <lineage>
        <taxon>Bacteria</taxon>
        <taxon>Pseudomonadati</taxon>
        <taxon>Pseudomonadota</taxon>
        <taxon>Alphaproteobacteria</taxon>
        <taxon>Hyphomicrobiales</taxon>
        <taxon>Devosiaceae</taxon>
        <taxon>Devosia</taxon>
    </lineage>
</organism>
<dbReference type="GO" id="GO:0003887">
    <property type="term" value="F:DNA-directed DNA polymerase activity"/>
    <property type="evidence" value="ECO:0007669"/>
    <property type="project" value="InterPro"/>
</dbReference>
<protein>
    <submittedName>
        <fullName evidence="1">DNA polymerase III, chi subunit</fullName>
    </submittedName>
</protein>
<reference evidence="2" key="1">
    <citation type="submission" date="2017-04" db="EMBL/GenBank/DDBJ databases">
        <authorList>
            <person name="Varghese N."/>
            <person name="Submissions S."/>
        </authorList>
    </citation>
    <scope>NUCLEOTIDE SEQUENCE [LARGE SCALE GENOMIC DNA]</scope>
</reference>
<accession>A0A1Y6EIB4</accession>
<dbReference type="Pfam" id="PF04364">
    <property type="entry name" value="DNA_pol3_chi"/>
    <property type="match status" value="1"/>
</dbReference>
<dbReference type="EMBL" id="FXWK01000001">
    <property type="protein sequence ID" value="SMQ62358.1"/>
    <property type="molecule type" value="Genomic_DNA"/>
</dbReference>
<evidence type="ECO:0000313" key="2">
    <source>
        <dbReference type="Proteomes" id="UP000194474"/>
    </source>
</evidence>
<dbReference type="OrthoDB" id="9795973at2"/>
<dbReference type="InterPro" id="IPR007459">
    <property type="entry name" value="DNA_pol3_chi"/>
</dbReference>
<dbReference type="GO" id="GO:0006260">
    <property type="term" value="P:DNA replication"/>
    <property type="evidence" value="ECO:0007669"/>
    <property type="project" value="InterPro"/>
</dbReference>
<gene>
    <name evidence="1" type="ORF">SAMN06295905_0655</name>
</gene>
<dbReference type="PANTHER" id="PTHR38767:SF1">
    <property type="entry name" value="DNA POLYMERASE III SUBUNIT CHI"/>
    <property type="match status" value="1"/>
</dbReference>
<dbReference type="RefSeq" id="WP_086469097.1">
    <property type="nucleotide sequence ID" value="NZ_FXWK01000001.1"/>
</dbReference>
<dbReference type="InterPro" id="IPR036768">
    <property type="entry name" value="PolIII_chi_sf"/>
</dbReference>
<dbReference type="Proteomes" id="UP000194474">
    <property type="component" value="Unassembled WGS sequence"/>
</dbReference>
<keyword evidence="2" id="KW-1185">Reference proteome</keyword>
<proteinExistence type="predicted"/>
<dbReference type="GO" id="GO:0003677">
    <property type="term" value="F:DNA binding"/>
    <property type="evidence" value="ECO:0007669"/>
    <property type="project" value="InterPro"/>
</dbReference>
<dbReference type="SUPFAM" id="SSF102400">
    <property type="entry name" value="DNA polymerase III chi subunit"/>
    <property type="match status" value="1"/>
</dbReference>
<dbReference type="PANTHER" id="PTHR38767">
    <property type="entry name" value="DNA POLYMERASE III SUBUNIT CHI"/>
    <property type="match status" value="1"/>
</dbReference>
<dbReference type="AlphaFoldDB" id="A0A1Y6EIB4"/>
<dbReference type="Gene3D" id="3.40.50.10110">
    <property type="entry name" value="DNA polymerase III subunit chi"/>
    <property type="match status" value="1"/>
</dbReference>
<dbReference type="NCBIfam" id="NF004347">
    <property type="entry name" value="PRK05728.1-4"/>
    <property type="match status" value="1"/>
</dbReference>
<dbReference type="GO" id="GO:0032298">
    <property type="term" value="P:positive regulation of DNA-templated DNA replication initiation"/>
    <property type="evidence" value="ECO:0007669"/>
    <property type="project" value="TreeGrafter"/>
</dbReference>